<dbReference type="SMART" id="SM00508">
    <property type="entry name" value="PostSET"/>
    <property type="match status" value="1"/>
</dbReference>
<dbReference type="GO" id="GO:0003723">
    <property type="term" value="F:RNA binding"/>
    <property type="evidence" value="ECO:0007669"/>
    <property type="project" value="UniProtKB-KW"/>
</dbReference>
<feature type="compositionally biased region" description="Polar residues" evidence="16">
    <location>
        <begin position="1"/>
        <end position="38"/>
    </location>
</feature>
<feature type="region of interest" description="Disordered" evidence="16">
    <location>
        <begin position="131"/>
        <end position="361"/>
    </location>
</feature>
<feature type="compositionally biased region" description="Pro residues" evidence="16">
    <location>
        <begin position="986"/>
        <end position="1001"/>
    </location>
</feature>
<dbReference type="SUPFAM" id="SSF82199">
    <property type="entry name" value="SET domain"/>
    <property type="match status" value="1"/>
</dbReference>
<keyword evidence="7" id="KW-0156">Chromatin regulator</keyword>
<dbReference type="PANTHER" id="PTHR45814:SF2">
    <property type="entry name" value="HISTONE-LYSINE N-METHYLTRANSFERASE SETD1"/>
    <property type="match status" value="1"/>
</dbReference>
<feature type="compositionally biased region" description="Polar residues" evidence="16">
    <location>
        <begin position="260"/>
        <end position="273"/>
    </location>
</feature>
<feature type="compositionally biased region" description="Polar residues" evidence="16">
    <location>
        <begin position="349"/>
        <end position="361"/>
    </location>
</feature>
<evidence type="ECO:0000256" key="8">
    <source>
        <dbReference type="ARBA" id="ARBA00022884"/>
    </source>
</evidence>
<evidence type="ECO:0000256" key="12">
    <source>
        <dbReference type="ARBA" id="ARBA00030093"/>
    </source>
</evidence>
<keyword evidence="11" id="KW-0539">Nucleus</keyword>
<evidence type="ECO:0000313" key="20">
    <source>
        <dbReference type="Proteomes" id="UP001150925"/>
    </source>
</evidence>
<feature type="region of interest" description="Disordered" evidence="16">
    <location>
        <begin position="489"/>
        <end position="568"/>
    </location>
</feature>
<evidence type="ECO:0000256" key="11">
    <source>
        <dbReference type="ARBA" id="ARBA00023242"/>
    </source>
</evidence>
<keyword evidence="9" id="KW-0805">Transcription regulation</keyword>
<evidence type="ECO:0000256" key="10">
    <source>
        <dbReference type="ARBA" id="ARBA00023163"/>
    </source>
</evidence>
<feature type="region of interest" description="Disordered" evidence="16">
    <location>
        <begin position="1"/>
        <end position="67"/>
    </location>
</feature>
<dbReference type="SUPFAM" id="SSF54928">
    <property type="entry name" value="RNA-binding domain, RBD"/>
    <property type="match status" value="1"/>
</dbReference>
<dbReference type="InterPro" id="IPR012677">
    <property type="entry name" value="Nucleotide-bd_a/b_plait_sf"/>
</dbReference>
<feature type="region of interest" description="Disordered" evidence="16">
    <location>
        <begin position="650"/>
        <end position="702"/>
    </location>
</feature>
<feature type="compositionally biased region" description="Polar residues" evidence="16">
    <location>
        <begin position="650"/>
        <end position="672"/>
    </location>
</feature>
<evidence type="ECO:0000256" key="2">
    <source>
        <dbReference type="ARBA" id="ARBA00012182"/>
    </source>
</evidence>
<dbReference type="InterPro" id="IPR044570">
    <property type="entry name" value="Set1-like"/>
</dbReference>
<evidence type="ECO:0000256" key="9">
    <source>
        <dbReference type="ARBA" id="ARBA00023015"/>
    </source>
</evidence>
<name>A0A9W8E2I7_9FUNG</name>
<proteinExistence type="predicted"/>
<evidence type="ECO:0000313" key="19">
    <source>
        <dbReference type="EMBL" id="KAJ1961443.1"/>
    </source>
</evidence>
<evidence type="ECO:0000259" key="18">
    <source>
        <dbReference type="PROSITE" id="PS50868"/>
    </source>
</evidence>
<evidence type="ECO:0000256" key="14">
    <source>
        <dbReference type="ARBA" id="ARBA00047583"/>
    </source>
</evidence>
<comment type="catalytic activity">
    <reaction evidence="15">
        <text>N(6),N(6)-dimethyl-L-lysyl(4)-[histone H3] + S-adenosyl-L-methionine = N(6),N(6),N(6)-trimethyl-L-lysyl(4)-[histone H3] + S-adenosyl-L-homocysteine + H(+)</text>
        <dbReference type="Rhea" id="RHEA:60272"/>
        <dbReference type="Rhea" id="RHEA-COMP:15537"/>
        <dbReference type="Rhea" id="RHEA-COMP:15540"/>
        <dbReference type="ChEBI" id="CHEBI:15378"/>
        <dbReference type="ChEBI" id="CHEBI:57856"/>
        <dbReference type="ChEBI" id="CHEBI:59789"/>
        <dbReference type="ChEBI" id="CHEBI:61961"/>
        <dbReference type="ChEBI" id="CHEBI:61976"/>
    </reaction>
</comment>
<keyword evidence="8" id="KW-0694">RNA-binding</keyword>
<keyword evidence="5 19" id="KW-0808">Transferase</keyword>
<dbReference type="InterPro" id="IPR046341">
    <property type="entry name" value="SET_dom_sf"/>
</dbReference>
<dbReference type="SMART" id="SM00317">
    <property type="entry name" value="SET"/>
    <property type="match status" value="1"/>
</dbReference>
<feature type="compositionally biased region" description="Basic residues" evidence="16">
    <location>
        <begin position="213"/>
        <end position="231"/>
    </location>
</feature>
<feature type="compositionally biased region" description="Low complexity" evidence="16">
    <location>
        <begin position="50"/>
        <end position="62"/>
    </location>
</feature>
<feature type="compositionally biased region" description="Basic residues" evidence="16">
    <location>
        <begin position="175"/>
        <end position="187"/>
    </location>
</feature>
<dbReference type="Pfam" id="PF00856">
    <property type="entry name" value="SET"/>
    <property type="match status" value="1"/>
</dbReference>
<reference evidence="19" key="1">
    <citation type="submission" date="2022-07" db="EMBL/GenBank/DDBJ databases">
        <title>Phylogenomic reconstructions and comparative analyses of Kickxellomycotina fungi.</title>
        <authorList>
            <person name="Reynolds N.K."/>
            <person name="Stajich J.E."/>
            <person name="Barry K."/>
            <person name="Grigoriev I.V."/>
            <person name="Crous P."/>
            <person name="Smith M.E."/>
        </authorList>
    </citation>
    <scope>NUCLEOTIDE SEQUENCE</scope>
    <source>
        <strain evidence="19">RSA 1196</strain>
    </source>
</reference>
<dbReference type="InterPro" id="IPR024657">
    <property type="entry name" value="COMPASS_Set1_N-SET"/>
</dbReference>
<feature type="domain" description="Post-SET" evidence="18">
    <location>
        <begin position="1298"/>
        <end position="1314"/>
    </location>
</feature>
<comment type="subcellular location">
    <subcellularLocation>
        <location evidence="1">Nucleus</location>
    </subcellularLocation>
</comment>
<dbReference type="OrthoDB" id="308383at2759"/>
<dbReference type="PROSITE" id="PS50868">
    <property type="entry name" value="POST_SET"/>
    <property type="match status" value="1"/>
</dbReference>
<dbReference type="GO" id="GO:0048188">
    <property type="term" value="C:Set1C/COMPASS complex"/>
    <property type="evidence" value="ECO:0007669"/>
    <property type="project" value="InterPro"/>
</dbReference>
<dbReference type="Proteomes" id="UP001150925">
    <property type="component" value="Unassembled WGS sequence"/>
</dbReference>
<evidence type="ECO:0000256" key="15">
    <source>
        <dbReference type="ARBA" id="ARBA00049129"/>
    </source>
</evidence>
<dbReference type="Gene3D" id="3.30.70.330">
    <property type="match status" value="1"/>
</dbReference>
<dbReference type="GO" id="GO:0140999">
    <property type="term" value="F:histone H3K4 trimethyltransferase activity"/>
    <property type="evidence" value="ECO:0007669"/>
    <property type="project" value="UniProtKB-EC"/>
</dbReference>
<organism evidence="19 20">
    <name type="scientific">Dispira parvispora</name>
    <dbReference type="NCBI Taxonomy" id="1520584"/>
    <lineage>
        <taxon>Eukaryota</taxon>
        <taxon>Fungi</taxon>
        <taxon>Fungi incertae sedis</taxon>
        <taxon>Zoopagomycota</taxon>
        <taxon>Kickxellomycotina</taxon>
        <taxon>Dimargaritomycetes</taxon>
        <taxon>Dimargaritales</taxon>
        <taxon>Dimargaritaceae</taxon>
        <taxon>Dispira</taxon>
    </lineage>
</organism>
<comment type="caution">
    <text evidence="19">The sequence shown here is derived from an EMBL/GenBank/DDBJ whole genome shotgun (WGS) entry which is preliminary data.</text>
</comment>
<dbReference type="GO" id="GO:0032259">
    <property type="term" value="P:methylation"/>
    <property type="evidence" value="ECO:0007669"/>
    <property type="project" value="UniProtKB-KW"/>
</dbReference>
<evidence type="ECO:0000256" key="1">
    <source>
        <dbReference type="ARBA" id="ARBA00004123"/>
    </source>
</evidence>
<keyword evidence="10" id="KW-0804">Transcription</keyword>
<keyword evidence="6" id="KW-0949">S-adenosyl-L-methionine</keyword>
<evidence type="ECO:0000256" key="6">
    <source>
        <dbReference type="ARBA" id="ARBA00022691"/>
    </source>
</evidence>
<feature type="compositionally biased region" description="Acidic residues" evidence="16">
    <location>
        <begin position="901"/>
        <end position="914"/>
    </location>
</feature>
<dbReference type="EC" id="2.1.1.354" evidence="2"/>
<feature type="region of interest" description="Disordered" evidence="16">
    <location>
        <begin position="825"/>
        <end position="1041"/>
    </location>
</feature>
<dbReference type="SMART" id="SM00360">
    <property type="entry name" value="RRM"/>
    <property type="match status" value="1"/>
</dbReference>
<dbReference type="SMART" id="SM01291">
    <property type="entry name" value="N-SET"/>
    <property type="match status" value="1"/>
</dbReference>
<feature type="domain" description="SET" evidence="17">
    <location>
        <begin position="1175"/>
        <end position="1292"/>
    </location>
</feature>
<dbReference type="InterPro" id="IPR003616">
    <property type="entry name" value="Post-SET_dom"/>
</dbReference>
<keyword evidence="4 19" id="KW-0489">Methyltransferase</keyword>
<evidence type="ECO:0000256" key="7">
    <source>
        <dbReference type="ARBA" id="ARBA00022853"/>
    </source>
</evidence>
<gene>
    <name evidence="19" type="primary">SET1</name>
    <name evidence="19" type="ORF">IWQ62_003866</name>
</gene>
<dbReference type="InterPro" id="IPR035979">
    <property type="entry name" value="RBD_domain_sf"/>
</dbReference>
<accession>A0A9W8E2I7</accession>
<evidence type="ECO:0000256" key="4">
    <source>
        <dbReference type="ARBA" id="ARBA00022603"/>
    </source>
</evidence>
<dbReference type="EMBL" id="JANBPY010001137">
    <property type="protein sequence ID" value="KAJ1961443.1"/>
    <property type="molecule type" value="Genomic_DNA"/>
</dbReference>
<comment type="catalytic activity">
    <reaction evidence="14">
        <text>N(6)-methyl-L-lysyl(4)-[histone H3] + S-adenosyl-L-methionine = N(6),N(6)-dimethyl-L-lysyl(4)-[histone H3] + S-adenosyl-L-homocysteine + H(+)</text>
        <dbReference type="Rhea" id="RHEA:60268"/>
        <dbReference type="Rhea" id="RHEA-COMP:15540"/>
        <dbReference type="Rhea" id="RHEA-COMP:15543"/>
        <dbReference type="ChEBI" id="CHEBI:15378"/>
        <dbReference type="ChEBI" id="CHEBI:57856"/>
        <dbReference type="ChEBI" id="CHEBI:59789"/>
        <dbReference type="ChEBI" id="CHEBI:61929"/>
        <dbReference type="ChEBI" id="CHEBI:61976"/>
    </reaction>
</comment>
<evidence type="ECO:0000256" key="13">
    <source>
        <dbReference type="ARBA" id="ARBA00047571"/>
    </source>
</evidence>
<evidence type="ECO:0000259" key="17">
    <source>
        <dbReference type="PROSITE" id="PS50280"/>
    </source>
</evidence>
<dbReference type="PROSITE" id="PS50280">
    <property type="entry name" value="SET"/>
    <property type="match status" value="1"/>
</dbReference>
<dbReference type="Gene3D" id="2.170.270.10">
    <property type="entry name" value="SET domain"/>
    <property type="match status" value="1"/>
</dbReference>
<comment type="catalytic activity">
    <reaction evidence="13">
        <text>L-lysyl(4)-[histone H3] + 3 S-adenosyl-L-methionine = N(6),N(6),N(6)-trimethyl-L-lysyl(4)-[histone H3] + 3 S-adenosyl-L-homocysteine + 3 H(+)</text>
        <dbReference type="Rhea" id="RHEA:60260"/>
        <dbReference type="Rhea" id="RHEA-COMP:15537"/>
        <dbReference type="Rhea" id="RHEA-COMP:15547"/>
        <dbReference type="ChEBI" id="CHEBI:15378"/>
        <dbReference type="ChEBI" id="CHEBI:29969"/>
        <dbReference type="ChEBI" id="CHEBI:57856"/>
        <dbReference type="ChEBI" id="CHEBI:59789"/>
        <dbReference type="ChEBI" id="CHEBI:61961"/>
        <dbReference type="EC" id="2.1.1.354"/>
    </reaction>
</comment>
<feature type="compositionally biased region" description="Basic and acidic residues" evidence="16">
    <location>
        <begin position="859"/>
        <end position="869"/>
    </location>
</feature>
<protein>
    <recommendedName>
        <fullName evidence="3">Histone-lysine N-methyltransferase, H3 lysine-4 specific</fullName>
        <ecNumber evidence="2">2.1.1.354</ecNumber>
    </recommendedName>
    <alternativeName>
        <fullName evidence="12">SET domain-containing protein 1</fullName>
    </alternativeName>
</protein>
<dbReference type="InterPro" id="IPR000504">
    <property type="entry name" value="RRM_dom"/>
</dbReference>
<dbReference type="InterPro" id="IPR001214">
    <property type="entry name" value="SET_dom"/>
</dbReference>
<feature type="compositionally biased region" description="Polar residues" evidence="16">
    <location>
        <begin position="165"/>
        <end position="174"/>
    </location>
</feature>
<evidence type="ECO:0000256" key="5">
    <source>
        <dbReference type="ARBA" id="ARBA00022679"/>
    </source>
</evidence>
<feature type="compositionally biased region" description="Basic and acidic residues" evidence="16">
    <location>
        <begin position="735"/>
        <end position="754"/>
    </location>
</feature>
<feature type="compositionally biased region" description="Basic and acidic residues" evidence="16">
    <location>
        <begin position="337"/>
        <end position="347"/>
    </location>
</feature>
<feature type="region of interest" description="Disordered" evidence="16">
    <location>
        <begin position="1127"/>
        <end position="1161"/>
    </location>
</feature>
<evidence type="ECO:0000256" key="16">
    <source>
        <dbReference type="SAM" id="MobiDB-lite"/>
    </source>
</evidence>
<keyword evidence="20" id="KW-1185">Reference proteome</keyword>
<sequence length="1314" mass="147070">MKGKDNSSQSPYQSNPAGSYNANFQRAYSPNNGYSTFSRPPPHTPQGPYGQSPPFFPQGSPSRMPPAMPNFYQPMGSYPPQIPNTPFFPNAHPGQFRPPVNNAFYNGMRPMMPMGMPGMFSPPNAMHANFSSSGSVYRGTGGPPTVNNRNADHYEPSRRRKRDSLSSQNRQSRSPTHRASHRSRHNRNHIDRRQRNRSHSRRRSSRSRDRSSRRGSPRPRGRSRSPSRRRVSREASQHRRREPLPSPSPVSTTPQPIPTDNTSTDGGKVSSETRSQKRIPGLTGLATRETLDPNRSPPDWCAMYDRSTELAGNRGRPRELPKRYNGLSTDPTIPPARLEDPRLDKTPRRTSSPANRSTHSSLPLGWLKATRYVFDSQSRHPPTPVTLMVSNLSTLMTIRQLTNHFHTYGRLGRVHLEICPYTGTSLGIAQITYVTKSPEDIHPKEAAQEALAKLHRVVWDNRTVVTELFSQPRWDSMLHSLLERVSRKYLGKNTKESQAPEGDPGTGTRKTDGKPPGDNDSRIRDDDIQSRASSGSTRSHSRSRTAHLHGDSHVTRTDHPSSKSETKPTTINWVKVSRYCLPFTAYSNQEVQAMFSRFRPKNTVKDDDNWYLQFGSDTDAHRCQLLMDRKAIDRRLVNVDLCDSRDESQIKQALSTSDSANPPETTAKQPTHTRTSSGGSSRKAKDSSPREQVPQDRTTVQKRAVERLVKDLLKVFMSDVHHKVLVPTVRQLWESRAEKNESTRPTSDEKETRQEGLLSGPTTNVHGEPPFRVKTVDTSMIKDEYAKEDGIASDKPVSEAPQPVTKVNGISSALPAFSLSSLPRFKKRYPSERPRKPSTKTSSGRVHSPAREPKRRLVKKYDGVAKPSHDSLAVASEESEPESTLPSDIPNAGTPPPYASLDEDMDISEDDFVLDEVNFSGTATPKEELPTQTNGFIPDTTPRHRPKVDFTSSSSSDEETTGRKSDSEGDEWVEVAPARLAQTLPIPSPPQAMPSPVPQTAPAPKRGRPPKNRKREKDAVPRPKKPCPTKSSTKDALATRSDEADLKLPVHLTGSARTEGYYSIPALLKKLYLPKRQVVRQTNSGYSAMVSSRSNRVNHRRIQMGLQMHKQNLASMYASADNDVGAQKRGYQRPTEPESGGRTTRHARAVGGGGGGLSSQDSDLLKFNQLKSRKKELQFGKSPIHDWGLFAMEPIQAHDMVIEYVGEVIRQKVADHREKIYERQGIGCSYLFRLDEDHVIDATHMGNMARFVNHCCQPNCNARVITVHGQKRIVIYAKRDIEAGEEITYDYKFPIEPEKIPCLCGAEHCRGTLN</sequence>
<feature type="compositionally biased region" description="Basic residues" evidence="16">
    <location>
        <begin position="1005"/>
        <end position="1014"/>
    </location>
</feature>
<dbReference type="CDD" id="cd19169">
    <property type="entry name" value="SET_SETD1"/>
    <property type="match status" value="1"/>
</dbReference>
<feature type="compositionally biased region" description="Basic residues" evidence="16">
    <location>
        <begin position="194"/>
        <end position="205"/>
    </location>
</feature>
<dbReference type="PANTHER" id="PTHR45814">
    <property type="entry name" value="HISTONE-LYSINE N-METHYLTRANSFERASE SETD1"/>
    <property type="match status" value="1"/>
</dbReference>
<evidence type="ECO:0000256" key="3">
    <source>
        <dbReference type="ARBA" id="ARBA00015839"/>
    </source>
</evidence>
<feature type="compositionally biased region" description="Basic and acidic residues" evidence="16">
    <location>
        <begin position="509"/>
        <end position="529"/>
    </location>
</feature>
<feature type="region of interest" description="Disordered" evidence="16">
    <location>
        <begin position="735"/>
        <end position="777"/>
    </location>
</feature>
<dbReference type="InterPro" id="IPR037841">
    <property type="entry name" value="SET_SETD1A/B"/>
</dbReference>
<feature type="compositionally biased region" description="Basic and acidic residues" evidence="16">
    <location>
        <begin position="548"/>
        <end position="566"/>
    </location>
</feature>